<dbReference type="EMBL" id="HE612861">
    <property type="protein sequence ID" value="CCE63783.1"/>
    <property type="molecule type" value="Genomic_DNA"/>
</dbReference>
<dbReference type="AlphaFoldDB" id="G8BUJ7"/>
<dbReference type="RefSeq" id="XP_003686217.1">
    <property type="nucleotide sequence ID" value="XM_003686169.1"/>
</dbReference>
<sequence length="155" mass="18265">MSRTVEYDDKLLVYSDRMSERLEESNHYLITVSSSEGFKWNQDIFASQYQQSYRVVYDGYDDSYDDLLESFEAKLKQIEVDDIDGGTWPPYNQADIIDDLLFRLQSQLRRSRRKSVHSISFLSDSKTGNFSKQIPVHISIDEETNEDDYFKWLAS</sequence>
<dbReference type="HOGENOM" id="CLU_126659_0_0_1"/>
<reference evidence="1 2" key="1">
    <citation type="journal article" date="2011" name="Proc. Natl. Acad. Sci. U.S.A.">
        <title>Evolutionary erosion of yeast sex chromosomes by mating-type switching accidents.</title>
        <authorList>
            <person name="Gordon J.L."/>
            <person name="Armisen D."/>
            <person name="Proux-Wera E."/>
            <person name="Oheigeartaigh S.S."/>
            <person name="Byrne K.P."/>
            <person name="Wolfe K.H."/>
        </authorList>
    </citation>
    <scope>NUCLEOTIDE SEQUENCE [LARGE SCALE GENOMIC DNA]</scope>
    <source>
        <strain evidence="2">ATCC 24235 / CBS 4417 / NBRC 1672 / NRRL Y-8282 / UCD 70-5</strain>
    </source>
</reference>
<accession>G8BUJ7</accession>
<evidence type="ECO:0000313" key="1">
    <source>
        <dbReference type="EMBL" id="CCE63783.1"/>
    </source>
</evidence>
<gene>
    <name evidence="1" type="primary">TPHA0F03020</name>
    <name evidence="1" type="ordered locus">TPHA_0F03020</name>
</gene>
<dbReference type="OMA" id="QYQQMCK"/>
<dbReference type="eggNOG" id="ENOG502S4UZ">
    <property type="taxonomic scope" value="Eukaryota"/>
</dbReference>
<keyword evidence="2" id="KW-1185">Reference proteome</keyword>
<protein>
    <submittedName>
        <fullName evidence="1">Uncharacterized protein</fullName>
    </submittedName>
</protein>
<dbReference type="Proteomes" id="UP000005666">
    <property type="component" value="Chromosome 6"/>
</dbReference>
<dbReference type="KEGG" id="tpf:TPHA_0F03020"/>
<evidence type="ECO:0000313" key="2">
    <source>
        <dbReference type="Proteomes" id="UP000005666"/>
    </source>
</evidence>
<proteinExistence type="predicted"/>
<name>G8BUJ7_TETPH</name>
<dbReference type="GeneID" id="11535360"/>
<organism evidence="1 2">
    <name type="scientific">Tetrapisispora phaffii (strain ATCC 24235 / CBS 4417 / NBRC 1672 / NRRL Y-8282 / UCD 70-5)</name>
    <name type="common">Yeast</name>
    <name type="synonym">Fabospora phaffii</name>
    <dbReference type="NCBI Taxonomy" id="1071381"/>
    <lineage>
        <taxon>Eukaryota</taxon>
        <taxon>Fungi</taxon>
        <taxon>Dikarya</taxon>
        <taxon>Ascomycota</taxon>
        <taxon>Saccharomycotina</taxon>
        <taxon>Saccharomycetes</taxon>
        <taxon>Saccharomycetales</taxon>
        <taxon>Saccharomycetaceae</taxon>
        <taxon>Tetrapisispora</taxon>
    </lineage>
</organism>
<dbReference type="OrthoDB" id="4063176at2759"/>